<name>A0ABS9J6M3_9FLAO</name>
<sequence length="422" mass="49510">MKEDFLHYIWKFKKFPEKDLITDNREKIAIISLGQHNLHSGPDFLNAQLRINDLHWAGNVEIHEKSSFWYAHNHENDPAYSNVILHVVWEHDIDVFNKNNEAIPTLALKNIVHSETLLSYNQLLYGKQKFINCEKQLGAIPSFFIDRWMGRLYIDRLQEKSEFIIRELQQCKNDWESVLFKMLLRNFGLKINGEAFFEISNKLPFSVIRKNSTSNFTLETLLFGIAGMLNDESVSQYYISLKKEYKYLEKKYTLEQSTLAPEYFKLRPYNFPTIRLSQLAALYSKETNLFQQLMECDKLEGYYKIFEVSASNYWDSHYTFNKESPSKREKKTSKQFINLLIVNTIIPLKFCYGNYKGKDATEEVLNLIGGIKKEKNSIVESFENIGFDVKSALGSQSLLQLYNEYCSENKCLHCEIGVKLIR</sequence>
<accession>A0ABS9J6M3</accession>
<evidence type="ECO:0000313" key="2">
    <source>
        <dbReference type="Proteomes" id="UP000829517"/>
    </source>
</evidence>
<proteinExistence type="predicted"/>
<comment type="caution">
    <text evidence="1">The sequence shown here is derived from an EMBL/GenBank/DDBJ whole genome shotgun (WGS) entry which is preliminary data.</text>
</comment>
<dbReference type="Pfam" id="PF11013">
    <property type="entry name" value="DUF2851"/>
    <property type="match status" value="1"/>
</dbReference>
<dbReference type="Proteomes" id="UP000829517">
    <property type="component" value="Unassembled WGS sequence"/>
</dbReference>
<reference evidence="1 2" key="1">
    <citation type="submission" date="2021-01" db="EMBL/GenBank/DDBJ databases">
        <title>Genome sequencing of Joostella atrarenae M1-2 (= KCTC 23194).</title>
        <authorList>
            <person name="Zakaria M.R."/>
            <person name="Lam M.Q."/>
            <person name="Chong C.S."/>
        </authorList>
    </citation>
    <scope>NUCLEOTIDE SEQUENCE [LARGE SCALE GENOMIC DNA]</scope>
    <source>
        <strain evidence="1 2">M1-2</strain>
    </source>
</reference>
<dbReference type="InterPro" id="IPR021272">
    <property type="entry name" value="DUF2851"/>
</dbReference>
<organism evidence="1 2">
    <name type="scientific">Joostella atrarenae</name>
    <dbReference type="NCBI Taxonomy" id="679257"/>
    <lineage>
        <taxon>Bacteria</taxon>
        <taxon>Pseudomonadati</taxon>
        <taxon>Bacteroidota</taxon>
        <taxon>Flavobacteriia</taxon>
        <taxon>Flavobacteriales</taxon>
        <taxon>Flavobacteriaceae</taxon>
        <taxon>Joostella</taxon>
    </lineage>
</organism>
<protein>
    <submittedName>
        <fullName evidence="1">DUF2851 family protein</fullName>
    </submittedName>
</protein>
<keyword evidence="2" id="KW-1185">Reference proteome</keyword>
<evidence type="ECO:0000313" key="1">
    <source>
        <dbReference type="EMBL" id="MCF8716080.1"/>
    </source>
</evidence>
<dbReference type="RefSeq" id="WP_236960044.1">
    <property type="nucleotide sequence ID" value="NZ_JAETXX010000012.1"/>
</dbReference>
<gene>
    <name evidence="1" type="ORF">JM658_14705</name>
</gene>
<dbReference type="EMBL" id="JAETXX010000012">
    <property type="protein sequence ID" value="MCF8716080.1"/>
    <property type="molecule type" value="Genomic_DNA"/>
</dbReference>